<dbReference type="SMART" id="SM00320">
    <property type="entry name" value="WD40"/>
    <property type="match status" value="7"/>
</dbReference>
<dbReference type="GO" id="GO:0003714">
    <property type="term" value="F:transcription corepressor activity"/>
    <property type="evidence" value="ECO:0007669"/>
    <property type="project" value="EnsemblFungi"/>
</dbReference>
<feature type="compositionally biased region" description="Polar residues" evidence="7">
    <location>
        <begin position="109"/>
        <end position="122"/>
    </location>
</feature>
<dbReference type="GO" id="GO:0000122">
    <property type="term" value="P:negative regulation of transcription by RNA polymerase II"/>
    <property type="evidence" value="ECO:0007669"/>
    <property type="project" value="EnsemblFungi"/>
</dbReference>
<dbReference type="PROSITE" id="PS00678">
    <property type="entry name" value="WD_REPEATS_1"/>
    <property type="match status" value="2"/>
</dbReference>
<dbReference type="PRINTS" id="PR00320">
    <property type="entry name" value="GPROTEINBRPT"/>
</dbReference>
<feature type="domain" description="Transcriptional repressor Tup1 N-terminal" evidence="8">
    <location>
        <begin position="9"/>
        <end position="85"/>
    </location>
</feature>
<evidence type="ECO:0000256" key="5">
    <source>
        <dbReference type="ARBA" id="ARBA00023163"/>
    </source>
</evidence>
<feature type="repeat" description="WD" evidence="6">
    <location>
        <begin position="540"/>
        <end position="576"/>
    </location>
</feature>
<keyword evidence="4" id="KW-0805">Transcription regulation</keyword>
<gene>
    <name evidence="10" type="primary">tup12</name>
    <name evidence="9" type="ORF">SJAG_04921</name>
</gene>
<evidence type="ECO:0000256" key="3">
    <source>
        <dbReference type="ARBA" id="ARBA00022737"/>
    </source>
</evidence>
<dbReference type="AlphaFoldDB" id="B6K845"/>
<dbReference type="RefSeq" id="XP_002175992.1">
    <property type="nucleotide sequence ID" value="XM_002175956.2"/>
</dbReference>
<reference evidence="9 11" key="1">
    <citation type="journal article" date="2011" name="Science">
        <title>Comparative functional genomics of the fission yeasts.</title>
        <authorList>
            <person name="Rhind N."/>
            <person name="Chen Z."/>
            <person name="Yassour M."/>
            <person name="Thompson D.A."/>
            <person name="Haas B.J."/>
            <person name="Habib N."/>
            <person name="Wapinski I."/>
            <person name="Roy S."/>
            <person name="Lin M.F."/>
            <person name="Heiman D.I."/>
            <person name="Young S.K."/>
            <person name="Furuya K."/>
            <person name="Guo Y."/>
            <person name="Pidoux A."/>
            <person name="Chen H.M."/>
            <person name="Robbertse B."/>
            <person name="Goldberg J.M."/>
            <person name="Aoki K."/>
            <person name="Bayne E.H."/>
            <person name="Berlin A.M."/>
            <person name="Desjardins C.A."/>
            <person name="Dobbs E."/>
            <person name="Dukaj L."/>
            <person name="Fan L."/>
            <person name="FitzGerald M.G."/>
            <person name="French C."/>
            <person name="Gujja S."/>
            <person name="Hansen K."/>
            <person name="Keifenheim D."/>
            <person name="Levin J.Z."/>
            <person name="Mosher R.A."/>
            <person name="Mueller C.A."/>
            <person name="Pfiffner J."/>
            <person name="Priest M."/>
            <person name="Russ C."/>
            <person name="Smialowska A."/>
            <person name="Swoboda P."/>
            <person name="Sykes S.M."/>
            <person name="Vaughn M."/>
            <person name="Vengrova S."/>
            <person name="Yoder R."/>
            <person name="Zeng Q."/>
            <person name="Allshire R."/>
            <person name="Baulcombe D."/>
            <person name="Birren B.W."/>
            <person name="Brown W."/>
            <person name="Ekwall K."/>
            <person name="Kellis M."/>
            <person name="Leatherwood J."/>
            <person name="Levin H."/>
            <person name="Margalit H."/>
            <person name="Martienssen R."/>
            <person name="Nieduszynski C.A."/>
            <person name="Spatafora J.W."/>
            <person name="Friedman N."/>
            <person name="Dalgaard J.Z."/>
            <person name="Baumann P."/>
            <person name="Niki H."/>
            <person name="Regev A."/>
            <person name="Nusbaum C."/>
        </authorList>
    </citation>
    <scope>NUCLEOTIDE SEQUENCE [LARGE SCALE GENOMIC DNA]</scope>
    <source>
        <strain evidence="11">yFS275 / FY16936</strain>
    </source>
</reference>
<keyword evidence="3" id="KW-0677">Repeat</keyword>
<dbReference type="InterPro" id="IPR015943">
    <property type="entry name" value="WD40/YVTN_repeat-like_dom_sf"/>
</dbReference>
<dbReference type="Gene3D" id="2.130.10.10">
    <property type="entry name" value="YVTN repeat-like/Quinoprotein amine dehydrogenase"/>
    <property type="match status" value="1"/>
</dbReference>
<dbReference type="InterPro" id="IPR001680">
    <property type="entry name" value="WD40_rpt"/>
</dbReference>
<dbReference type="JaponicusDB" id="SJAG_04921">
    <property type="gene designation" value="tup12"/>
</dbReference>
<keyword evidence="11" id="KW-1185">Reference proteome</keyword>
<proteinExistence type="predicted"/>
<dbReference type="HOGENOM" id="CLU_000288_57_23_1"/>
<dbReference type="Proteomes" id="UP000001744">
    <property type="component" value="Unassembled WGS sequence"/>
</dbReference>
<feature type="repeat" description="WD" evidence="6">
    <location>
        <begin position="327"/>
        <end position="361"/>
    </location>
</feature>
<evidence type="ECO:0000259" key="8">
    <source>
        <dbReference type="Pfam" id="PF08581"/>
    </source>
</evidence>
<evidence type="ECO:0000313" key="9">
    <source>
        <dbReference type="EMBL" id="EEB09699.1"/>
    </source>
</evidence>
<feature type="repeat" description="WD" evidence="6">
    <location>
        <begin position="444"/>
        <end position="485"/>
    </location>
</feature>
<dbReference type="PROSITE" id="PS50082">
    <property type="entry name" value="WD_REPEATS_2"/>
    <property type="match status" value="6"/>
</dbReference>
<dbReference type="STRING" id="402676.B6K845"/>
<dbReference type="PANTHER" id="PTHR19848:SF8">
    <property type="entry name" value="F-BOX AND WD REPEAT DOMAIN CONTAINING 7"/>
    <property type="match status" value="1"/>
</dbReference>
<protein>
    <submittedName>
        <fullName evidence="9">Transcriptional corepressor Tup12</fullName>
    </submittedName>
</protein>
<feature type="compositionally biased region" description="Polar residues" evidence="7">
    <location>
        <begin position="202"/>
        <end position="243"/>
    </location>
</feature>
<dbReference type="OMA" id="GTTHMML"/>
<sequence>MATSSVTSRLNELLEALRTELDTFLKQNLQGDIHPDDYGYKLVTSQIQEIHRIKKAIMELEMQHVKIKEGYEEEISQLKNELQKRRRDSTPAANAKTASTPSQSSQPSFTMASTNTRSNIMNSPMAGNGMPGSQMPNHAKLSANAQSNTLPSISANRRMSQNAESSVLAPIQSVQPKEGPPAQLYSQNAFSQAPPAPESQIPMGSSSAYVNNAAGSENTTKSSTPSLSQPGQETSLNNGSAEQNAVVKKEETDWSVTYAQGVTPSIAINLLHTLEHTSVICCVKFSHDGKLLATGCNRAALVFSVETGQLLTHLQEESSEKEGDLYVRSVAFSADGKYLATGVEDRQIRIWDIAQKRVHRLLSGHEQEIYSLDYSRDGKYLVSGSGDRTVYLWSVETGQRKLVLHTDDGITTVAFSPDSQYIAAGSLDKVIRIWSINGTLLEQLVGHQESVYSVAFSPDGLTLASGSLDNTIKLWELQSAAGVPTNAIKPGGICKKTFTGHKNYILSVALSPDGKWIVSGSKDRTVQFWNPNGFQSQATLQGHNNSVISVAMSPTGNCFATGSGDLRARIWSYQDL</sequence>
<evidence type="ECO:0000256" key="6">
    <source>
        <dbReference type="PROSITE-ProRule" id="PRU00221"/>
    </source>
</evidence>
<dbReference type="PANTHER" id="PTHR19848">
    <property type="entry name" value="WD40 REPEAT PROTEIN"/>
    <property type="match status" value="1"/>
</dbReference>
<dbReference type="InterPro" id="IPR020472">
    <property type="entry name" value="WD40_PAC1"/>
</dbReference>
<keyword evidence="1" id="KW-0678">Repressor</keyword>
<evidence type="ECO:0000256" key="1">
    <source>
        <dbReference type="ARBA" id="ARBA00022491"/>
    </source>
</evidence>
<evidence type="ECO:0000313" key="11">
    <source>
        <dbReference type="Proteomes" id="UP000001744"/>
    </source>
</evidence>
<dbReference type="eggNOG" id="KOG0266">
    <property type="taxonomic scope" value="Eukaryota"/>
</dbReference>
<name>B6K845_SCHJY</name>
<dbReference type="GeneID" id="7050353"/>
<dbReference type="Gene3D" id="1.20.5.340">
    <property type="match status" value="1"/>
</dbReference>
<feature type="repeat" description="WD" evidence="6">
    <location>
        <begin position="362"/>
        <end position="403"/>
    </location>
</feature>
<dbReference type="EMBL" id="KE651167">
    <property type="protein sequence ID" value="EEB09699.1"/>
    <property type="molecule type" value="Genomic_DNA"/>
</dbReference>
<dbReference type="Pfam" id="PF00400">
    <property type="entry name" value="WD40"/>
    <property type="match status" value="7"/>
</dbReference>
<feature type="repeat" description="WD" evidence="6">
    <location>
        <begin position="498"/>
        <end position="530"/>
    </location>
</feature>
<keyword evidence="2 6" id="KW-0853">WD repeat</keyword>
<dbReference type="CDD" id="cd00200">
    <property type="entry name" value="WD40"/>
    <property type="match status" value="1"/>
</dbReference>
<feature type="region of interest" description="Disordered" evidence="7">
    <location>
        <begin position="172"/>
        <end position="248"/>
    </location>
</feature>
<dbReference type="InterPro" id="IPR036322">
    <property type="entry name" value="WD40_repeat_dom_sf"/>
</dbReference>
<keyword evidence="5" id="KW-0804">Transcription</keyword>
<dbReference type="SUPFAM" id="SSF50978">
    <property type="entry name" value="WD40 repeat-like"/>
    <property type="match status" value="1"/>
</dbReference>
<dbReference type="PROSITE" id="PS50294">
    <property type="entry name" value="WD_REPEATS_REGION"/>
    <property type="match status" value="6"/>
</dbReference>
<dbReference type="Pfam" id="PF08581">
    <property type="entry name" value="Tup_N"/>
    <property type="match status" value="1"/>
</dbReference>
<evidence type="ECO:0000256" key="7">
    <source>
        <dbReference type="SAM" id="MobiDB-lite"/>
    </source>
</evidence>
<evidence type="ECO:0000256" key="2">
    <source>
        <dbReference type="ARBA" id="ARBA00022574"/>
    </source>
</evidence>
<organism evidence="9 11">
    <name type="scientific">Schizosaccharomyces japonicus (strain yFS275 / FY16936)</name>
    <name type="common">Fission yeast</name>
    <dbReference type="NCBI Taxonomy" id="402676"/>
    <lineage>
        <taxon>Eukaryota</taxon>
        <taxon>Fungi</taxon>
        <taxon>Dikarya</taxon>
        <taxon>Ascomycota</taxon>
        <taxon>Taphrinomycotina</taxon>
        <taxon>Schizosaccharomycetes</taxon>
        <taxon>Schizosaccharomycetales</taxon>
        <taxon>Schizosaccharomycetaceae</taxon>
        <taxon>Schizosaccharomyces</taxon>
    </lineage>
</organism>
<dbReference type="VEuPathDB" id="FungiDB:SJAG_04921"/>
<accession>B6K845</accession>
<feature type="repeat" description="WD" evidence="6">
    <location>
        <begin position="403"/>
        <end position="437"/>
    </location>
</feature>
<dbReference type="OrthoDB" id="17410at2759"/>
<dbReference type="InterPro" id="IPR013890">
    <property type="entry name" value="Tscrpt_rep_Tup1_N"/>
</dbReference>
<dbReference type="InterPro" id="IPR019775">
    <property type="entry name" value="WD40_repeat_CS"/>
</dbReference>
<feature type="compositionally biased region" description="Low complexity" evidence="7">
    <location>
        <begin position="95"/>
        <end position="108"/>
    </location>
</feature>
<evidence type="ECO:0000256" key="4">
    <source>
        <dbReference type="ARBA" id="ARBA00023015"/>
    </source>
</evidence>
<evidence type="ECO:0000313" key="10">
    <source>
        <dbReference type="JaponicusDB" id="SJAG_04921"/>
    </source>
</evidence>
<feature type="region of interest" description="Disordered" evidence="7">
    <location>
        <begin position="80"/>
        <end position="139"/>
    </location>
</feature>
<dbReference type="GO" id="GO:0000785">
    <property type="term" value="C:chromatin"/>
    <property type="evidence" value="ECO:0007669"/>
    <property type="project" value="EnsemblFungi"/>
</dbReference>
<dbReference type="GO" id="GO:0042393">
    <property type="term" value="F:histone binding"/>
    <property type="evidence" value="ECO:0007669"/>
    <property type="project" value="EnsemblFungi"/>
</dbReference>